<name>A0A9P4MCP4_9PEZI</name>
<keyword evidence="2" id="KW-0812">Transmembrane</keyword>
<keyword evidence="2" id="KW-0472">Membrane</keyword>
<dbReference type="AlphaFoldDB" id="A0A9P4MCP4"/>
<organism evidence="3 4">
    <name type="scientific">Rhizodiscina lignyota</name>
    <dbReference type="NCBI Taxonomy" id="1504668"/>
    <lineage>
        <taxon>Eukaryota</taxon>
        <taxon>Fungi</taxon>
        <taxon>Dikarya</taxon>
        <taxon>Ascomycota</taxon>
        <taxon>Pezizomycotina</taxon>
        <taxon>Dothideomycetes</taxon>
        <taxon>Pleosporomycetidae</taxon>
        <taxon>Aulographales</taxon>
        <taxon>Rhizodiscinaceae</taxon>
        <taxon>Rhizodiscina</taxon>
    </lineage>
</organism>
<feature type="transmembrane region" description="Helical" evidence="2">
    <location>
        <begin position="154"/>
        <end position="174"/>
    </location>
</feature>
<feature type="region of interest" description="Disordered" evidence="1">
    <location>
        <begin position="1"/>
        <end position="35"/>
    </location>
</feature>
<feature type="transmembrane region" description="Helical" evidence="2">
    <location>
        <begin position="186"/>
        <end position="210"/>
    </location>
</feature>
<dbReference type="Proteomes" id="UP000799772">
    <property type="component" value="Unassembled WGS sequence"/>
</dbReference>
<sequence>MSANTGPERAGPSTGHEAIEMTTFSPNTDLERAGPSTANETIEMDVMPTTETLYDRNTPSVPVPTDAPDLPVYIQNMQPVANNRDIVAVYMSSGTLNWCHTHHTLDRRLTERFCSFRDIAGSFALMVCMIFLAIFGPFVAHASKEWKSQLLKAALLPLGMNLLACYIASYFIHVRAKRENFYTCSWVMNLLFGIPFVIAWVVFVDILFSITNTRCVVGLPCDPRYPGIEALIATGNFIDADFFMQVSIPGRLGLHRYDIAWSSATSFSAMYIGISLCITAGCFGLARLERVVMKHDTTTVRGWMRRYWALLTVYSLCFSLQYLLWGVELNAPATYHKEWIWPATIAYVIALSIAGVHLIIHTENGPPIARREAVSIARQVLGEMQTAGCGVECPNVRKAVAILIADGR</sequence>
<feature type="transmembrane region" description="Helical" evidence="2">
    <location>
        <begin position="307"/>
        <end position="327"/>
    </location>
</feature>
<evidence type="ECO:0000256" key="2">
    <source>
        <dbReference type="SAM" id="Phobius"/>
    </source>
</evidence>
<evidence type="ECO:0000313" key="3">
    <source>
        <dbReference type="EMBL" id="KAF2100869.1"/>
    </source>
</evidence>
<feature type="transmembrane region" description="Helical" evidence="2">
    <location>
        <begin position="339"/>
        <end position="360"/>
    </location>
</feature>
<evidence type="ECO:0000313" key="4">
    <source>
        <dbReference type="Proteomes" id="UP000799772"/>
    </source>
</evidence>
<dbReference type="EMBL" id="ML978124">
    <property type="protein sequence ID" value="KAF2100869.1"/>
    <property type="molecule type" value="Genomic_DNA"/>
</dbReference>
<evidence type="ECO:0000256" key="1">
    <source>
        <dbReference type="SAM" id="MobiDB-lite"/>
    </source>
</evidence>
<reference evidence="3" key="1">
    <citation type="journal article" date="2020" name="Stud. Mycol.">
        <title>101 Dothideomycetes genomes: a test case for predicting lifestyles and emergence of pathogens.</title>
        <authorList>
            <person name="Haridas S."/>
            <person name="Albert R."/>
            <person name="Binder M."/>
            <person name="Bloem J."/>
            <person name="Labutti K."/>
            <person name="Salamov A."/>
            <person name="Andreopoulos B."/>
            <person name="Baker S."/>
            <person name="Barry K."/>
            <person name="Bills G."/>
            <person name="Bluhm B."/>
            <person name="Cannon C."/>
            <person name="Castanera R."/>
            <person name="Culley D."/>
            <person name="Daum C."/>
            <person name="Ezra D."/>
            <person name="Gonzalez J."/>
            <person name="Henrissat B."/>
            <person name="Kuo A."/>
            <person name="Liang C."/>
            <person name="Lipzen A."/>
            <person name="Lutzoni F."/>
            <person name="Magnuson J."/>
            <person name="Mondo S."/>
            <person name="Nolan M."/>
            <person name="Ohm R."/>
            <person name="Pangilinan J."/>
            <person name="Park H.-J."/>
            <person name="Ramirez L."/>
            <person name="Alfaro M."/>
            <person name="Sun H."/>
            <person name="Tritt A."/>
            <person name="Yoshinaga Y."/>
            <person name="Zwiers L.-H."/>
            <person name="Turgeon B."/>
            <person name="Goodwin S."/>
            <person name="Spatafora J."/>
            <person name="Crous P."/>
            <person name="Grigoriev I."/>
        </authorList>
    </citation>
    <scope>NUCLEOTIDE SEQUENCE</scope>
    <source>
        <strain evidence="3">CBS 133067</strain>
    </source>
</reference>
<gene>
    <name evidence="3" type="ORF">NA57DRAFT_74468</name>
</gene>
<feature type="transmembrane region" description="Helical" evidence="2">
    <location>
        <begin position="119"/>
        <end position="142"/>
    </location>
</feature>
<keyword evidence="2" id="KW-1133">Transmembrane helix</keyword>
<feature type="transmembrane region" description="Helical" evidence="2">
    <location>
        <begin position="259"/>
        <end position="286"/>
    </location>
</feature>
<proteinExistence type="predicted"/>
<comment type="caution">
    <text evidence="3">The sequence shown here is derived from an EMBL/GenBank/DDBJ whole genome shotgun (WGS) entry which is preliminary data.</text>
</comment>
<protein>
    <submittedName>
        <fullName evidence="3">Uncharacterized protein</fullName>
    </submittedName>
</protein>
<accession>A0A9P4MCP4</accession>
<keyword evidence="4" id="KW-1185">Reference proteome</keyword>